<organism evidence="1 2">
    <name type="scientific">Echinococcus granulosus</name>
    <name type="common">Hydatid tapeworm</name>
    <dbReference type="NCBI Taxonomy" id="6210"/>
    <lineage>
        <taxon>Eukaryota</taxon>
        <taxon>Metazoa</taxon>
        <taxon>Spiralia</taxon>
        <taxon>Lophotrochozoa</taxon>
        <taxon>Platyhelminthes</taxon>
        <taxon>Cestoda</taxon>
        <taxon>Eucestoda</taxon>
        <taxon>Cyclophyllidea</taxon>
        <taxon>Taeniidae</taxon>
        <taxon>Echinococcus</taxon>
        <taxon>Echinococcus granulosus group</taxon>
    </lineage>
</organism>
<evidence type="ECO:0000313" key="1">
    <source>
        <dbReference type="EMBL" id="EUB54038.1"/>
    </source>
</evidence>
<reference evidence="1 2" key="1">
    <citation type="journal article" date="2013" name="Nat. Genet.">
        <title>The genome of the hydatid tapeworm Echinococcus granulosus.</title>
        <authorList>
            <person name="Zheng H."/>
            <person name="Zhang W."/>
            <person name="Zhang L."/>
            <person name="Zhang Z."/>
            <person name="Li J."/>
            <person name="Lu G."/>
            <person name="Zhu Y."/>
            <person name="Wang Y."/>
            <person name="Huang Y."/>
            <person name="Liu J."/>
            <person name="Kang H."/>
            <person name="Chen J."/>
            <person name="Wang L."/>
            <person name="Chen A."/>
            <person name="Yu S."/>
            <person name="Gao Z."/>
            <person name="Jin L."/>
            <person name="Gu W."/>
            <person name="Wang Z."/>
            <person name="Zhao L."/>
            <person name="Shi B."/>
            <person name="Wen H."/>
            <person name="Lin R."/>
            <person name="Jones M.K."/>
            <person name="Brejova B."/>
            <person name="Vinar T."/>
            <person name="Zhao G."/>
            <person name="McManus D.P."/>
            <person name="Chen Z."/>
            <person name="Zhou Y."/>
            <person name="Wang S."/>
        </authorList>
    </citation>
    <scope>NUCLEOTIDE SEQUENCE [LARGE SCALE GENOMIC DNA]</scope>
</reference>
<keyword evidence="2" id="KW-1185">Reference proteome</keyword>
<dbReference type="EMBL" id="APAU02000383">
    <property type="protein sequence ID" value="EUB54038.1"/>
    <property type="molecule type" value="Genomic_DNA"/>
</dbReference>
<dbReference type="AlphaFoldDB" id="W6TZ87"/>
<dbReference type="RefSeq" id="XP_024345234.1">
    <property type="nucleotide sequence ID" value="XM_024500353.1"/>
</dbReference>
<name>W6TZ87_ECHGR</name>
<dbReference type="CTD" id="36346819"/>
<protein>
    <submittedName>
        <fullName evidence="1">Uncharacterized protein</fullName>
    </submittedName>
</protein>
<comment type="caution">
    <text evidence="1">The sequence shown here is derived from an EMBL/GenBank/DDBJ whole genome shotgun (WGS) entry which is preliminary data.</text>
</comment>
<dbReference type="GeneID" id="36346819"/>
<evidence type="ECO:0000313" key="2">
    <source>
        <dbReference type="Proteomes" id="UP000019149"/>
    </source>
</evidence>
<dbReference type="KEGG" id="egl:EGR_11104"/>
<proteinExistence type="predicted"/>
<sequence>MQTPQRLDSFPSLCGKHHFNICCKIIVICLYQMRKKENTNFEDGFPKGVQGRLNHFTSVCKIYLELHISGYTLFYHYVFVSNNQNCVQNLLPMLFTYLTYKYSA</sequence>
<accession>W6TZ87</accession>
<dbReference type="Proteomes" id="UP000019149">
    <property type="component" value="Unassembled WGS sequence"/>
</dbReference>
<gene>
    <name evidence="1" type="ORF">EGR_11104</name>
</gene>